<gene>
    <name evidence="1" type="ORF">CPB84DRAFT_1245528</name>
</gene>
<keyword evidence="2" id="KW-1185">Reference proteome</keyword>
<dbReference type="Proteomes" id="UP000724874">
    <property type="component" value="Unassembled WGS sequence"/>
</dbReference>
<sequence>MDVHPPRLSLFQAAWGKKIRRSTPPPSRISASFKSLLLTIRLGMTRRNALFAHEQYRSLYKLLIQECYRWKDIEVFDCASLVVEYMQETPLSLPLLQSASFGTSRTPIVHPRLDVIFVQNAPQLRSLSLTSMKLPEGGLPYYHLTHFTASNLFRSDLLDILRRAPNLRSCVLVETGGSLTNTVNPPLPKVVLKHLEFLTARNCPGLEELFEGIASVPALRDFRCTAGTAQHPSLGSIKNLLHRSQCKLETLQIGTVCVCNEGLLRS</sequence>
<dbReference type="AlphaFoldDB" id="A0A9P5NMB1"/>
<name>A0A9P5NMB1_GYMJU</name>
<organism evidence="1 2">
    <name type="scientific">Gymnopilus junonius</name>
    <name type="common">Spectacular rustgill mushroom</name>
    <name type="synonym">Gymnopilus spectabilis subsp. junonius</name>
    <dbReference type="NCBI Taxonomy" id="109634"/>
    <lineage>
        <taxon>Eukaryota</taxon>
        <taxon>Fungi</taxon>
        <taxon>Dikarya</taxon>
        <taxon>Basidiomycota</taxon>
        <taxon>Agaricomycotina</taxon>
        <taxon>Agaricomycetes</taxon>
        <taxon>Agaricomycetidae</taxon>
        <taxon>Agaricales</taxon>
        <taxon>Agaricineae</taxon>
        <taxon>Hymenogastraceae</taxon>
        <taxon>Gymnopilus</taxon>
    </lineage>
</organism>
<dbReference type="EMBL" id="JADNYJ010000060">
    <property type="protein sequence ID" value="KAF8895882.1"/>
    <property type="molecule type" value="Genomic_DNA"/>
</dbReference>
<evidence type="ECO:0000313" key="1">
    <source>
        <dbReference type="EMBL" id="KAF8895882.1"/>
    </source>
</evidence>
<evidence type="ECO:0000313" key="2">
    <source>
        <dbReference type="Proteomes" id="UP000724874"/>
    </source>
</evidence>
<dbReference type="SUPFAM" id="SSF52047">
    <property type="entry name" value="RNI-like"/>
    <property type="match status" value="1"/>
</dbReference>
<comment type="caution">
    <text evidence="1">The sequence shown here is derived from an EMBL/GenBank/DDBJ whole genome shotgun (WGS) entry which is preliminary data.</text>
</comment>
<proteinExistence type="predicted"/>
<protein>
    <submittedName>
        <fullName evidence="1">Uncharacterized protein</fullName>
    </submittedName>
</protein>
<accession>A0A9P5NMB1</accession>
<reference evidence="1" key="1">
    <citation type="submission" date="2020-11" db="EMBL/GenBank/DDBJ databases">
        <authorList>
            <consortium name="DOE Joint Genome Institute"/>
            <person name="Ahrendt S."/>
            <person name="Riley R."/>
            <person name="Andreopoulos W."/>
            <person name="LaButti K."/>
            <person name="Pangilinan J."/>
            <person name="Ruiz-duenas F.J."/>
            <person name="Barrasa J.M."/>
            <person name="Sanchez-Garcia M."/>
            <person name="Camarero S."/>
            <person name="Miyauchi S."/>
            <person name="Serrano A."/>
            <person name="Linde D."/>
            <person name="Babiker R."/>
            <person name="Drula E."/>
            <person name="Ayuso-Fernandez I."/>
            <person name="Pacheco R."/>
            <person name="Padilla G."/>
            <person name="Ferreira P."/>
            <person name="Barriuso J."/>
            <person name="Kellner H."/>
            <person name="Castanera R."/>
            <person name="Alfaro M."/>
            <person name="Ramirez L."/>
            <person name="Pisabarro A.G."/>
            <person name="Kuo A."/>
            <person name="Tritt A."/>
            <person name="Lipzen A."/>
            <person name="He G."/>
            <person name="Yan M."/>
            <person name="Ng V."/>
            <person name="Cullen D."/>
            <person name="Martin F."/>
            <person name="Rosso M.-N."/>
            <person name="Henrissat B."/>
            <person name="Hibbett D."/>
            <person name="Martinez A.T."/>
            <person name="Grigoriev I.V."/>
        </authorList>
    </citation>
    <scope>NUCLEOTIDE SEQUENCE</scope>
    <source>
        <strain evidence="1">AH 44721</strain>
    </source>
</reference>